<sequence length="114" mass="12912">MICALVGRSEHGWDHFDNLPVSSETMHKVSQRLVWILVWIHHTGSTLWDRIAAACGSGVAFRLCICKPFILMSYLQPSLRHSCIIHEPRSPFTLSTTLQVIAYSSFFQSHLVTS</sequence>
<name>A0A7U2FFK0_PHANO</name>
<dbReference type="VEuPathDB" id="FungiDB:JI435_420980"/>
<organism evidence="1 2">
    <name type="scientific">Phaeosphaeria nodorum (strain SN15 / ATCC MYA-4574 / FGSC 10173)</name>
    <name type="common">Glume blotch fungus</name>
    <name type="synonym">Parastagonospora nodorum</name>
    <dbReference type="NCBI Taxonomy" id="321614"/>
    <lineage>
        <taxon>Eukaryota</taxon>
        <taxon>Fungi</taxon>
        <taxon>Dikarya</taxon>
        <taxon>Ascomycota</taxon>
        <taxon>Pezizomycotina</taxon>
        <taxon>Dothideomycetes</taxon>
        <taxon>Pleosporomycetidae</taxon>
        <taxon>Pleosporales</taxon>
        <taxon>Pleosporineae</taxon>
        <taxon>Phaeosphaeriaceae</taxon>
        <taxon>Parastagonospora</taxon>
    </lineage>
</organism>
<dbReference type="EMBL" id="CP069039">
    <property type="protein sequence ID" value="QRD04334.1"/>
    <property type="molecule type" value="Genomic_DNA"/>
</dbReference>
<evidence type="ECO:0000313" key="2">
    <source>
        <dbReference type="Proteomes" id="UP000663193"/>
    </source>
</evidence>
<keyword evidence="2" id="KW-1185">Reference proteome</keyword>
<reference evidence="2" key="1">
    <citation type="journal article" date="2021" name="BMC Genomics">
        <title>Chromosome-level genome assembly and manually-curated proteome of model necrotroph Parastagonospora nodorum Sn15 reveals a genome-wide trove of candidate effector homologs, and redundancy of virulence-related functions within an accessory chromosome.</title>
        <authorList>
            <person name="Bertazzoni S."/>
            <person name="Jones D.A.B."/>
            <person name="Phan H.T."/>
            <person name="Tan K.-C."/>
            <person name="Hane J.K."/>
        </authorList>
    </citation>
    <scope>NUCLEOTIDE SEQUENCE [LARGE SCALE GENOMIC DNA]</scope>
    <source>
        <strain evidence="2">SN15 / ATCC MYA-4574 / FGSC 10173)</strain>
    </source>
</reference>
<accession>A0A7U2FFK0</accession>
<proteinExistence type="predicted"/>
<evidence type="ECO:0000313" key="1">
    <source>
        <dbReference type="EMBL" id="QRD04334.1"/>
    </source>
</evidence>
<dbReference type="AlphaFoldDB" id="A0A7U2FFK0"/>
<gene>
    <name evidence="1" type="ORF">JI435_420980</name>
</gene>
<dbReference type="Proteomes" id="UP000663193">
    <property type="component" value="Chromosome 17"/>
</dbReference>
<protein>
    <submittedName>
        <fullName evidence="1">Uncharacterized protein</fullName>
    </submittedName>
</protein>